<feature type="chain" id="PRO_5038336170" evidence="1">
    <location>
        <begin position="23"/>
        <end position="196"/>
    </location>
</feature>
<keyword evidence="3" id="KW-1185">Reference proteome</keyword>
<evidence type="ECO:0000256" key="1">
    <source>
        <dbReference type="SAM" id="SignalP"/>
    </source>
</evidence>
<evidence type="ECO:0000313" key="3">
    <source>
        <dbReference type="Proteomes" id="UP000294902"/>
    </source>
</evidence>
<organism evidence="2 3">
    <name type="scientific">Natranaerovirga pectinivora</name>
    <dbReference type="NCBI Taxonomy" id="682400"/>
    <lineage>
        <taxon>Bacteria</taxon>
        <taxon>Bacillati</taxon>
        <taxon>Bacillota</taxon>
        <taxon>Clostridia</taxon>
        <taxon>Lachnospirales</taxon>
        <taxon>Natranaerovirgaceae</taxon>
        <taxon>Natranaerovirga</taxon>
    </lineage>
</organism>
<dbReference type="RefSeq" id="WP_132249791.1">
    <property type="nucleotide sequence ID" value="NZ_SMAL01000001.1"/>
</dbReference>
<proteinExistence type="predicted"/>
<dbReference type="OrthoDB" id="1953804at2"/>
<name>A0A4R3MPD1_9FIRM</name>
<protein>
    <submittedName>
        <fullName evidence="2">Uncharacterized protein</fullName>
    </submittedName>
</protein>
<dbReference type="Proteomes" id="UP000294902">
    <property type="component" value="Unassembled WGS sequence"/>
</dbReference>
<keyword evidence="1" id="KW-0732">Signal</keyword>
<accession>A0A4R3MPD1</accession>
<dbReference type="AlphaFoldDB" id="A0A4R3MPD1"/>
<dbReference type="EMBL" id="SMAL01000001">
    <property type="protein sequence ID" value="TCT17145.1"/>
    <property type="molecule type" value="Genomic_DNA"/>
</dbReference>
<reference evidence="2 3" key="1">
    <citation type="submission" date="2019-03" db="EMBL/GenBank/DDBJ databases">
        <title>Genomic Encyclopedia of Type Strains, Phase IV (KMG-IV): sequencing the most valuable type-strain genomes for metagenomic binning, comparative biology and taxonomic classification.</title>
        <authorList>
            <person name="Goeker M."/>
        </authorList>
    </citation>
    <scope>NUCLEOTIDE SEQUENCE [LARGE SCALE GENOMIC DNA]</scope>
    <source>
        <strain evidence="2 3">DSM 24629</strain>
    </source>
</reference>
<evidence type="ECO:0000313" key="2">
    <source>
        <dbReference type="EMBL" id="TCT17145.1"/>
    </source>
</evidence>
<comment type="caution">
    <text evidence="2">The sequence shown here is derived from an EMBL/GenBank/DDBJ whole genome shotgun (WGS) entry which is preliminary data.</text>
</comment>
<feature type="signal peptide" evidence="1">
    <location>
        <begin position="1"/>
        <end position="22"/>
    </location>
</feature>
<sequence length="196" mass="22967">MKKFLSLRMVICLIVLLILCSACGNKTTINTYIKYENLPNNYTLESAKADGCVVFENHQLTSGEEKWQEFIERTEAGKAAMVRLAYLYLPDFKKTSIDYHDEIIDMLPLYIADLNFDGNTYVFTYTEDVQTYEYEYPYLVRFTGSPSSRTAIYSQYDRYFLVHDKDITFEEIERSWYSSQSGDSRDYVSVYVNLIN</sequence>
<gene>
    <name evidence="2" type="ORF">EDC18_101443</name>
</gene>